<dbReference type="PANTHER" id="PTHR45748:SF14">
    <property type="entry name" value="1-PHOSPHATIDYLINOSITOL-3-PHOSPHATE 5-KINASE FAB1C-RELATED"/>
    <property type="match status" value="1"/>
</dbReference>
<dbReference type="SUPFAM" id="SSF56104">
    <property type="entry name" value="SAICAR synthase-like"/>
    <property type="match status" value="1"/>
</dbReference>
<comment type="caution">
    <text evidence="7">The sequence shown here is derived from an EMBL/GenBank/DDBJ whole genome shotgun (WGS) entry which is preliminary data.</text>
</comment>
<gene>
    <name evidence="7" type="ORF">TEA_007705</name>
</gene>
<dbReference type="Gene3D" id="3.30.800.10">
    <property type="entry name" value="Phosphatidylinositol Phosphate Kinase II Beta"/>
    <property type="match status" value="1"/>
</dbReference>
<dbReference type="GO" id="GO:0010008">
    <property type="term" value="C:endosome membrane"/>
    <property type="evidence" value="ECO:0007669"/>
    <property type="project" value="TreeGrafter"/>
</dbReference>
<evidence type="ECO:0000256" key="5">
    <source>
        <dbReference type="SAM" id="MobiDB-lite"/>
    </source>
</evidence>
<feature type="region of interest" description="Disordered" evidence="5">
    <location>
        <begin position="438"/>
        <end position="460"/>
    </location>
</feature>
<dbReference type="GO" id="GO:0046854">
    <property type="term" value="P:phosphatidylinositol phosphate biosynthetic process"/>
    <property type="evidence" value="ECO:0007669"/>
    <property type="project" value="TreeGrafter"/>
</dbReference>
<dbReference type="SMART" id="SM00330">
    <property type="entry name" value="PIPKc"/>
    <property type="match status" value="1"/>
</dbReference>
<dbReference type="InterPro" id="IPR002498">
    <property type="entry name" value="PInositol-4-P-4/5-kinase_core"/>
</dbReference>
<accession>A0A4S4D8B2</accession>
<dbReference type="Proteomes" id="UP000306102">
    <property type="component" value="Unassembled WGS sequence"/>
</dbReference>
<dbReference type="InterPro" id="IPR044769">
    <property type="entry name" value="PIKfyve_PIPKc"/>
</dbReference>
<organism evidence="7 8">
    <name type="scientific">Camellia sinensis var. sinensis</name>
    <name type="common">China tea</name>
    <dbReference type="NCBI Taxonomy" id="542762"/>
    <lineage>
        <taxon>Eukaryota</taxon>
        <taxon>Viridiplantae</taxon>
        <taxon>Streptophyta</taxon>
        <taxon>Embryophyta</taxon>
        <taxon>Tracheophyta</taxon>
        <taxon>Spermatophyta</taxon>
        <taxon>Magnoliopsida</taxon>
        <taxon>eudicotyledons</taxon>
        <taxon>Gunneridae</taxon>
        <taxon>Pentapetalae</taxon>
        <taxon>asterids</taxon>
        <taxon>Ericales</taxon>
        <taxon>Theaceae</taxon>
        <taxon>Camellia</taxon>
    </lineage>
</organism>
<keyword evidence="8" id="KW-1185">Reference proteome</keyword>
<evidence type="ECO:0000313" key="8">
    <source>
        <dbReference type="Proteomes" id="UP000306102"/>
    </source>
</evidence>
<dbReference type="CDD" id="cd17300">
    <property type="entry name" value="PIPKc_PIKfyve"/>
    <property type="match status" value="1"/>
</dbReference>
<reference evidence="7 8" key="1">
    <citation type="journal article" date="2018" name="Proc. Natl. Acad. Sci. U.S.A.">
        <title>Draft genome sequence of Camellia sinensis var. sinensis provides insights into the evolution of the tea genome and tea quality.</title>
        <authorList>
            <person name="Wei C."/>
            <person name="Yang H."/>
            <person name="Wang S."/>
            <person name="Zhao J."/>
            <person name="Liu C."/>
            <person name="Gao L."/>
            <person name="Xia E."/>
            <person name="Lu Y."/>
            <person name="Tai Y."/>
            <person name="She G."/>
            <person name="Sun J."/>
            <person name="Cao H."/>
            <person name="Tong W."/>
            <person name="Gao Q."/>
            <person name="Li Y."/>
            <person name="Deng W."/>
            <person name="Jiang X."/>
            <person name="Wang W."/>
            <person name="Chen Q."/>
            <person name="Zhang S."/>
            <person name="Li H."/>
            <person name="Wu J."/>
            <person name="Wang P."/>
            <person name="Li P."/>
            <person name="Shi C."/>
            <person name="Zheng F."/>
            <person name="Jian J."/>
            <person name="Huang B."/>
            <person name="Shan D."/>
            <person name="Shi M."/>
            <person name="Fang C."/>
            <person name="Yue Y."/>
            <person name="Li F."/>
            <person name="Li D."/>
            <person name="Wei S."/>
            <person name="Han B."/>
            <person name="Jiang C."/>
            <person name="Yin Y."/>
            <person name="Xia T."/>
            <person name="Zhang Z."/>
            <person name="Bennetzen J.L."/>
            <person name="Zhao S."/>
            <person name="Wan X."/>
        </authorList>
    </citation>
    <scope>NUCLEOTIDE SEQUENCE [LARGE SCALE GENOMIC DNA]</scope>
    <source>
        <strain evidence="8">cv. Shuchazao</strain>
        <tissue evidence="7">Leaf</tissue>
    </source>
</reference>
<feature type="domain" description="PIPK" evidence="6">
    <location>
        <begin position="23"/>
        <end position="335"/>
    </location>
</feature>
<keyword evidence="4" id="KW-0808">Transferase</keyword>
<dbReference type="PROSITE" id="PS51455">
    <property type="entry name" value="PIPK"/>
    <property type="match status" value="1"/>
</dbReference>
<protein>
    <recommendedName>
        <fullName evidence="6">PIPK domain-containing protein</fullName>
    </recommendedName>
</protein>
<sequence length="567" mass="63387">MICTCMWEIPIILNLVGNSSASTFSKWQSFGSLDLDYIHYGSYGSEDASLTIGSLFTDSKNSPHLRISFEDDSLIAGGKVKFSVTCYFAKQFNALRKKCCPGEVDFVRSLSRCKRWSAQGGKSNVYFAKSLDERFIIKQVQKTELESFEEFAPQYFKYLTDSLSSGSPTCLAKVLGIYQVTVKHLKGGKETKMDLIVMENLFFKRSISRVYDLKGSSRARYNEDTTGTNKVLLDMNLIETLRAKPIFLGSKAKRSLERAVWNDTSFLASVDRLLPRRQASQEQMMMPMKQAIDQQMMVPEKQTVSKKIMMAPLTKQTVNRRNRASSFALVSLVSVGLVGMKNKGDTTRTMPHPETTLSCIQTRRVPSSGKQTLEHRELMETVFPGASATGKHHWTPGEKVAEPTNVSSYSADSLGAQPFVDPIPSCAQDVDFDFSLEPMPTVNNNRKRTPPTSCGKSKTATSGASIIAKNMNDLTNVVCTQNQQVTVKHHIGNKSLYTISECMHRLRNILSLLGMPLFHFPSTLMDNADYREVMMCQLDDDHIIGWLTQKQLQCSSGAPFANLFGAR</sequence>
<proteinExistence type="predicted"/>
<keyword evidence="1 4" id="KW-0547">Nucleotide-binding</keyword>
<evidence type="ECO:0000256" key="3">
    <source>
        <dbReference type="ARBA" id="ARBA00022840"/>
    </source>
</evidence>
<name>A0A4S4D8B2_CAMSN</name>
<dbReference type="InterPro" id="IPR027483">
    <property type="entry name" value="PInositol-4-P-4/5-kinase_C_sf"/>
</dbReference>
<evidence type="ECO:0000313" key="7">
    <source>
        <dbReference type="EMBL" id="THF98647.1"/>
    </source>
</evidence>
<evidence type="ECO:0000259" key="6">
    <source>
        <dbReference type="PROSITE" id="PS51455"/>
    </source>
</evidence>
<dbReference type="Gene3D" id="3.30.810.10">
    <property type="entry name" value="2-Layer Sandwich"/>
    <property type="match status" value="1"/>
</dbReference>
<dbReference type="GO" id="GO:0005524">
    <property type="term" value="F:ATP binding"/>
    <property type="evidence" value="ECO:0007669"/>
    <property type="project" value="UniProtKB-UniRule"/>
</dbReference>
<dbReference type="STRING" id="542762.A0A4S4D8B2"/>
<dbReference type="GO" id="GO:0000285">
    <property type="term" value="F:1-phosphatidylinositol-3-phosphate 5-kinase activity"/>
    <property type="evidence" value="ECO:0007669"/>
    <property type="project" value="InterPro"/>
</dbReference>
<evidence type="ECO:0000256" key="4">
    <source>
        <dbReference type="PROSITE-ProRule" id="PRU00781"/>
    </source>
</evidence>
<evidence type="ECO:0000256" key="2">
    <source>
        <dbReference type="ARBA" id="ARBA00022777"/>
    </source>
</evidence>
<dbReference type="AlphaFoldDB" id="A0A4S4D8B2"/>
<keyword evidence="2 4" id="KW-0418">Kinase</keyword>
<dbReference type="Pfam" id="PF01504">
    <property type="entry name" value="PIP5K"/>
    <property type="match status" value="1"/>
</dbReference>
<dbReference type="PANTHER" id="PTHR45748">
    <property type="entry name" value="1-PHOSPHATIDYLINOSITOL 3-PHOSPHATE 5-KINASE-RELATED"/>
    <property type="match status" value="1"/>
</dbReference>
<dbReference type="EMBL" id="SDRB02012156">
    <property type="protein sequence ID" value="THF98647.1"/>
    <property type="molecule type" value="Genomic_DNA"/>
</dbReference>
<keyword evidence="3 4" id="KW-0067">ATP-binding</keyword>
<feature type="compositionally biased region" description="Polar residues" evidence="5">
    <location>
        <begin position="450"/>
        <end position="460"/>
    </location>
</feature>
<dbReference type="FunFam" id="3.30.800.10:FF:000010">
    <property type="entry name" value="Putative 1-phosphatidylinositol-3-phosphate 5-kinase FAB1C"/>
    <property type="match status" value="1"/>
</dbReference>
<dbReference type="InterPro" id="IPR027484">
    <property type="entry name" value="PInositol-4-P-5-kinase_N"/>
</dbReference>
<evidence type="ECO:0000256" key="1">
    <source>
        <dbReference type="ARBA" id="ARBA00022741"/>
    </source>
</evidence>